<evidence type="ECO:0000313" key="1">
    <source>
        <dbReference type="EMBL" id="SCL25862.1"/>
    </source>
</evidence>
<evidence type="ECO:0000313" key="2">
    <source>
        <dbReference type="Proteomes" id="UP000199699"/>
    </source>
</evidence>
<reference evidence="1 2" key="1">
    <citation type="submission" date="2016-06" db="EMBL/GenBank/DDBJ databases">
        <authorList>
            <person name="Kjaerup R.B."/>
            <person name="Dalgaard T.S."/>
            <person name="Juul-Madsen H.R."/>
        </authorList>
    </citation>
    <scope>NUCLEOTIDE SEQUENCE [LARGE SCALE GENOMIC DNA]</scope>
    <source>
        <strain evidence="1 2">DSM 43818</strain>
    </source>
</reference>
<gene>
    <name evidence="1" type="ORF">GA0070616_3191</name>
</gene>
<name>A0A1C6S9A3_9ACTN</name>
<dbReference type="AlphaFoldDB" id="A0A1C6S9A3"/>
<protein>
    <submittedName>
        <fullName evidence="1">Uncharacterized protein</fullName>
    </submittedName>
</protein>
<accession>A0A1C6S9A3</accession>
<dbReference type="Proteomes" id="UP000199699">
    <property type="component" value="Unassembled WGS sequence"/>
</dbReference>
<keyword evidence="2" id="KW-1185">Reference proteome</keyword>
<proteinExistence type="predicted"/>
<sequence length="309" mass="33722">MAGHMVVASCHCKWEVTRVDVSSAPARYAEALLFAAEVVDAATRPPHGDHGEEVLRDPYAQKLLRHQSDWSWCDNRQDVDLAAGGALRATVEYVARRHATALPDHTGRAAEHWPDVDDRLARLASALRFAAEAAEQAWPHRLGQVLAPWVRQRLAGLLATTGRAEGLGSLDARVRRAIVLAWQYRSVRHELFADHHWQGRPPAPWWCLDGTIAARSPFDGYATGQVPSYALHLTHLDHTTGQGEGELTVAHSGTAPLTSYPVTITHRAPTLTADVEAVHRAAVADALSALGLTHAEDWGSTSSEPLDRC</sequence>
<organism evidence="1 2">
    <name type="scientific">Micromonospora nigra</name>
    <dbReference type="NCBI Taxonomy" id="145857"/>
    <lineage>
        <taxon>Bacteria</taxon>
        <taxon>Bacillati</taxon>
        <taxon>Actinomycetota</taxon>
        <taxon>Actinomycetes</taxon>
        <taxon>Micromonosporales</taxon>
        <taxon>Micromonosporaceae</taxon>
        <taxon>Micromonospora</taxon>
    </lineage>
</organism>
<dbReference type="EMBL" id="FMHT01000003">
    <property type="protein sequence ID" value="SCL25862.1"/>
    <property type="molecule type" value="Genomic_DNA"/>
</dbReference>